<feature type="transmembrane region" description="Helical" evidence="2">
    <location>
        <begin position="33"/>
        <end position="53"/>
    </location>
</feature>
<dbReference type="OrthoDB" id="310870at2759"/>
<keyword evidence="3" id="KW-0675">Receptor</keyword>
<evidence type="ECO:0000256" key="2">
    <source>
        <dbReference type="SAM" id="Phobius"/>
    </source>
</evidence>
<evidence type="ECO:0000256" key="1">
    <source>
        <dbReference type="SAM" id="MobiDB-lite"/>
    </source>
</evidence>
<accession>A0A8T1RV72</accession>
<protein>
    <submittedName>
        <fullName evidence="3">Transient receptor potential cation channel subfamily M member 4</fullName>
    </submittedName>
</protein>
<dbReference type="PANTHER" id="PTHR13800">
    <property type="entry name" value="TRANSIENT RECEPTOR POTENTIAL CATION CHANNEL, SUBFAMILY M, MEMBER 6"/>
    <property type="match status" value="1"/>
</dbReference>
<dbReference type="GO" id="GO:0005886">
    <property type="term" value="C:plasma membrane"/>
    <property type="evidence" value="ECO:0007669"/>
    <property type="project" value="TreeGrafter"/>
</dbReference>
<keyword evidence="2" id="KW-0812">Transmembrane</keyword>
<dbReference type="PANTHER" id="PTHR13800:SF6">
    <property type="entry name" value="TRANSIENT RECEPTOR POTENTIAL CATION CHANNEL SUBFAMILY M MEMBER 4"/>
    <property type="match status" value="1"/>
</dbReference>
<evidence type="ECO:0000313" key="3">
    <source>
        <dbReference type="EMBL" id="KAG6920822.1"/>
    </source>
</evidence>
<name>A0A8T1RV72_CHESE</name>
<dbReference type="Proteomes" id="UP000765507">
    <property type="component" value="Unassembled WGS sequence"/>
</dbReference>
<organism evidence="3 4">
    <name type="scientific">Chelydra serpentina</name>
    <name type="common">Snapping turtle</name>
    <name type="synonym">Testudo serpentina</name>
    <dbReference type="NCBI Taxonomy" id="8475"/>
    <lineage>
        <taxon>Eukaryota</taxon>
        <taxon>Metazoa</taxon>
        <taxon>Chordata</taxon>
        <taxon>Craniata</taxon>
        <taxon>Vertebrata</taxon>
        <taxon>Euteleostomi</taxon>
        <taxon>Archelosauria</taxon>
        <taxon>Testudinata</taxon>
        <taxon>Testudines</taxon>
        <taxon>Cryptodira</taxon>
        <taxon>Durocryptodira</taxon>
        <taxon>Americhelydia</taxon>
        <taxon>Chelydroidea</taxon>
        <taxon>Chelydridae</taxon>
        <taxon>Chelydra</taxon>
    </lineage>
</organism>
<feature type="non-terminal residue" evidence="3">
    <location>
        <position position="1"/>
    </location>
</feature>
<dbReference type="GO" id="GO:0099604">
    <property type="term" value="F:ligand-gated calcium channel activity"/>
    <property type="evidence" value="ECO:0007669"/>
    <property type="project" value="TreeGrafter"/>
</dbReference>
<keyword evidence="2" id="KW-1133">Transmembrane helix</keyword>
<feature type="region of interest" description="Disordered" evidence="1">
    <location>
        <begin position="64"/>
        <end position="93"/>
    </location>
</feature>
<keyword evidence="4" id="KW-1185">Reference proteome</keyword>
<sequence>WLGPHARCFFSTTRVQALLTQNWWGEMEGSTPAWKLLLTFFCPPLIFTNLIAFRTMEEDLHRRREPTPLELENRKNEGKCPMGSVSSLSSPPRPGRAWLWRWFWGAPV</sequence>
<gene>
    <name evidence="3" type="primary">TRPM4</name>
    <name evidence="3" type="ORF">G0U57_013502</name>
</gene>
<feature type="compositionally biased region" description="Basic and acidic residues" evidence="1">
    <location>
        <begin position="64"/>
        <end position="78"/>
    </location>
</feature>
<feature type="non-terminal residue" evidence="3">
    <location>
        <position position="108"/>
    </location>
</feature>
<dbReference type="EMBL" id="JAHGAV010003773">
    <property type="protein sequence ID" value="KAG6920822.1"/>
    <property type="molecule type" value="Genomic_DNA"/>
</dbReference>
<dbReference type="InterPro" id="IPR050927">
    <property type="entry name" value="TRPM"/>
</dbReference>
<evidence type="ECO:0000313" key="4">
    <source>
        <dbReference type="Proteomes" id="UP000765507"/>
    </source>
</evidence>
<dbReference type="GO" id="GO:0005227">
    <property type="term" value="F:calcium-activated cation channel activity"/>
    <property type="evidence" value="ECO:0007669"/>
    <property type="project" value="TreeGrafter"/>
</dbReference>
<proteinExistence type="predicted"/>
<dbReference type="AlphaFoldDB" id="A0A8T1RV72"/>
<comment type="caution">
    <text evidence="3">The sequence shown here is derived from an EMBL/GenBank/DDBJ whole genome shotgun (WGS) entry which is preliminary data.</text>
</comment>
<reference evidence="3 4" key="1">
    <citation type="journal article" date="2020" name="G3 (Bethesda)">
        <title>Draft Genome of the Common Snapping Turtle, Chelydra serpentina, a Model for Phenotypic Plasticity in Reptiles.</title>
        <authorList>
            <person name="Das D."/>
            <person name="Singh S.K."/>
            <person name="Bierstedt J."/>
            <person name="Erickson A."/>
            <person name="Galli G.L.J."/>
            <person name="Crossley D.A. 2nd"/>
            <person name="Rhen T."/>
        </authorList>
    </citation>
    <scope>NUCLEOTIDE SEQUENCE [LARGE SCALE GENOMIC DNA]</scope>
    <source>
        <strain evidence="3">KW</strain>
    </source>
</reference>
<keyword evidence="2" id="KW-0472">Membrane</keyword>